<keyword evidence="1" id="KW-0560">Oxidoreductase</keyword>
<dbReference type="InterPro" id="IPR036291">
    <property type="entry name" value="NAD(P)-bd_dom_sf"/>
</dbReference>
<dbReference type="SUPFAM" id="SSF53223">
    <property type="entry name" value="Aminoacid dehydrogenase-like, N-terminal domain"/>
    <property type="match status" value="1"/>
</dbReference>
<dbReference type="GO" id="GO:0019632">
    <property type="term" value="P:shikimate metabolic process"/>
    <property type="evidence" value="ECO:0007669"/>
    <property type="project" value="TreeGrafter"/>
</dbReference>
<protein>
    <submittedName>
        <fullName evidence="3">Shikimate 5-dehydrogenase</fullName>
    </submittedName>
</protein>
<dbReference type="GO" id="GO:0004764">
    <property type="term" value="F:shikimate 3-dehydrogenase (NADP+) activity"/>
    <property type="evidence" value="ECO:0007669"/>
    <property type="project" value="InterPro"/>
</dbReference>
<dbReference type="AlphaFoldDB" id="A0A927IJ98"/>
<dbReference type="RefSeq" id="WP_191618661.1">
    <property type="nucleotide sequence ID" value="NZ_JACYFG010000050.1"/>
</dbReference>
<proteinExistence type="predicted"/>
<comment type="caution">
    <text evidence="3">The sequence shown here is derived from an EMBL/GenBank/DDBJ whole genome shotgun (WGS) entry which is preliminary data.</text>
</comment>
<dbReference type="Gene3D" id="3.40.50.720">
    <property type="entry name" value="NAD(P)-binding Rossmann-like Domain"/>
    <property type="match status" value="1"/>
</dbReference>
<evidence type="ECO:0000256" key="1">
    <source>
        <dbReference type="ARBA" id="ARBA00023002"/>
    </source>
</evidence>
<dbReference type="InterPro" id="IPR013708">
    <property type="entry name" value="Shikimate_DH-bd_N"/>
</dbReference>
<dbReference type="InterPro" id="IPR046346">
    <property type="entry name" value="Aminoacid_DH-like_N_sf"/>
</dbReference>
<evidence type="ECO:0000259" key="2">
    <source>
        <dbReference type="Pfam" id="PF08501"/>
    </source>
</evidence>
<organism evidence="3 4">
    <name type="scientific">Pelagicoccus enzymogenes</name>
    <dbReference type="NCBI Taxonomy" id="2773457"/>
    <lineage>
        <taxon>Bacteria</taxon>
        <taxon>Pseudomonadati</taxon>
        <taxon>Verrucomicrobiota</taxon>
        <taxon>Opitutia</taxon>
        <taxon>Puniceicoccales</taxon>
        <taxon>Pelagicoccaceae</taxon>
        <taxon>Pelagicoccus</taxon>
    </lineage>
</organism>
<dbReference type="Pfam" id="PF08501">
    <property type="entry name" value="Shikimate_dh_N"/>
    <property type="match status" value="1"/>
</dbReference>
<evidence type="ECO:0000313" key="3">
    <source>
        <dbReference type="EMBL" id="MBD5781573.1"/>
    </source>
</evidence>
<sequence>MTAYINKDTQVCMSLAARPGNTGTRLHNYLYRELGLNYVYKAFTTEDLAAAIGGIRAFGIRGCAISMPFKEDCIPMLDELDPSATGIQSVNTIVNTAGQLKGYNTDYTAVFSLLKSHNVPNDLTFALRGSGGMAKAVACALRDAGFQNGAVVARNPEKGPSLAQQYGFKWKPNLEENDEPNLLINVTPIGMEGGSSAEDLAFPETIVRSAKFVFDVVALPSETPLIKLARSQGKSVITGAEVMTLQAIEQFVLYTGIRPAAELIAQASKFAREDPT</sequence>
<accession>A0A927IJ98</accession>
<keyword evidence="4" id="KW-1185">Reference proteome</keyword>
<dbReference type="NCBIfam" id="NF009202">
    <property type="entry name" value="PRK12550.1"/>
    <property type="match status" value="1"/>
</dbReference>
<feature type="domain" description="Shikimate dehydrogenase substrate binding N-terminal" evidence="2">
    <location>
        <begin position="25"/>
        <end position="93"/>
    </location>
</feature>
<evidence type="ECO:0000313" key="4">
    <source>
        <dbReference type="Proteomes" id="UP000622317"/>
    </source>
</evidence>
<dbReference type="PANTHER" id="PTHR21089">
    <property type="entry name" value="SHIKIMATE DEHYDROGENASE"/>
    <property type="match status" value="1"/>
</dbReference>
<gene>
    <name evidence="3" type="ORF">IEN85_18875</name>
</gene>
<dbReference type="SUPFAM" id="SSF51735">
    <property type="entry name" value="NAD(P)-binding Rossmann-fold domains"/>
    <property type="match status" value="1"/>
</dbReference>
<dbReference type="GO" id="GO:0005829">
    <property type="term" value="C:cytosol"/>
    <property type="evidence" value="ECO:0007669"/>
    <property type="project" value="TreeGrafter"/>
</dbReference>
<dbReference type="Proteomes" id="UP000622317">
    <property type="component" value="Unassembled WGS sequence"/>
</dbReference>
<name>A0A927IJ98_9BACT</name>
<dbReference type="CDD" id="cd01065">
    <property type="entry name" value="NAD_bind_Shikimate_DH"/>
    <property type="match status" value="1"/>
</dbReference>
<dbReference type="Gene3D" id="3.40.50.10860">
    <property type="entry name" value="Leucine Dehydrogenase, chain A, domain 1"/>
    <property type="match status" value="1"/>
</dbReference>
<dbReference type="InterPro" id="IPR022893">
    <property type="entry name" value="Shikimate_DH_fam"/>
</dbReference>
<reference evidence="3" key="1">
    <citation type="submission" date="2020-09" db="EMBL/GenBank/DDBJ databases">
        <title>Pelagicoccus enzymogenes sp. nov. with an EPS production, isolated from marine sediment.</title>
        <authorList>
            <person name="Feng X."/>
        </authorList>
    </citation>
    <scope>NUCLEOTIDE SEQUENCE</scope>
    <source>
        <strain evidence="3">NFK12</strain>
    </source>
</reference>
<dbReference type="GO" id="GO:0050661">
    <property type="term" value="F:NADP binding"/>
    <property type="evidence" value="ECO:0007669"/>
    <property type="project" value="TreeGrafter"/>
</dbReference>
<dbReference type="PANTHER" id="PTHR21089:SF9">
    <property type="entry name" value="SHIKIMATE DEHYDROGENASE-LIKE PROTEIN HI_0607"/>
    <property type="match status" value="1"/>
</dbReference>
<dbReference type="EMBL" id="JACYFG010000050">
    <property type="protein sequence ID" value="MBD5781573.1"/>
    <property type="molecule type" value="Genomic_DNA"/>
</dbReference>
<dbReference type="GO" id="GO:0009423">
    <property type="term" value="P:chorismate biosynthetic process"/>
    <property type="evidence" value="ECO:0007669"/>
    <property type="project" value="TreeGrafter"/>
</dbReference>